<sequence>MKRKREPSTESAEPDDEEMEEDNEDREENEGNNSQGDEDEEDDESGDESDESDESDSPPVELMVTSRERRANAGNKMAKLLHSTVQEDDFYSGAYEGGFKDDDVEDVYVSPVSDDEDDVDSDFDRPEEEDEPISDQEDKDKQPRKKKKTLYKEPKQKPDLDVFSMNKKWAIDRVDKVLHNECDARTQAQRMKEAEKTERENAASLNRFEEFEIEKRKRREKALKHGMNGPYMSIKSTPTGNLLVLPQVKQFQAPHMPPAMVCAVTGQRARYRDTVTGLPYANASAFTEIRTQYEQFLRGIKGNAEVSEYLERLDKELDEESDSEDNDDHSESSF</sequence>
<dbReference type="PANTHER" id="PTHR13275:SF4">
    <property type="entry name" value="VACUOLAR PROTEIN SORTING-ASSOCIATED PROTEIN 72 HOMOLOG"/>
    <property type="match status" value="1"/>
</dbReference>
<dbReference type="AlphaFoldDB" id="A0AAF3FDS5"/>
<feature type="compositionally biased region" description="Acidic residues" evidence="3">
    <location>
        <begin position="113"/>
        <end position="135"/>
    </location>
</feature>
<dbReference type="InterPro" id="IPR013272">
    <property type="entry name" value="Vps72/YL1_C"/>
</dbReference>
<evidence type="ECO:0000256" key="3">
    <source>
        <dbReference type="SAM" id="MobiDB-lite"/>
    </source>
</evidence>
<accession>A0AAF3FDS5</accession>
<dbReference type="GO" id="GO:0005634">
    <property type="term" value="C:nucleus"/>
    <property type="evidence" value="ECO:0007669"/>
    <property type="project" value="TreeGrafter"/>
</dbReference>
<protein>
    <recommendedName>
        <fullName evidence="2">Vacuolar protein sorting-associated protein 72 homolog</fullName>
    </recommendedName>
</protein>
<proteinExistence type="inferred from homology"/>
<dbReference type="Proteomes" id="UP000887575">
    <property type="component" value="Unassembled WGS sequence"/>
</dbReference>
<dbReference type="SMART" id="SM00993">
    <property type="entry name" value="YL1_C"/>
    <property type="match status" value="1"/>
</dbReference>
<evidence type="ECO:0000313" key="5">
    <source>
        <dbReference type="Proteomes" id="UP000887575"/>
    </source>
</evidence>
<organism evidence="5 6">
    <name type="scientific">Mesorhabditis belari</name>
    <dbReference type="NCBI Taxonomy" id="2138241"/>
    <lineage>
        <taxon>Eukaryota</taxon>
        <taxon>Metazoa</taxon>
        <taxon>Ecdysozoa</taxon>
        <taxon>Nematoda</taxon>
        <taxon>Chromadorea</taxon>
        <taxon>Rhabditida</taxon>
        <taxon>Rhabditina</taxon>
        <taxon>Rhabditomorpha</taxon>
        <taxon>Rhabditoidea</taxon>
        <taxon>Rhabditidae</taxon>
        <taxon>Mesorhabditinae</taxon>
        <taxon>Mesorhabditis</taxon>
    </lineage>
</organism>
<comment type="similarity">
    <text evidence="1">Belongs to the VPS72/YL1 family.</text>
</comment>
<reference evidence="6" key="1">
    <citation type="submission" date="2024-02" db="UniProtKB">
        <authorList>
            <consortium name="WormBaseParasite"/>
        </authorList>
    </citation>
    <scope>IDENTIFICATION</scope>
</reference>
<evidence type="ECO:0000313" key="6">
    <source>
        <dbReference type="WBParaSite" id="MBELARI_LOCUS5148"/>
    </source>
</evidence>
<dbReference type="Pfam" id="PF08265">
    <property type="entry name" value="YL1_C"/>
    <property type="match status" value="1"/>
</dbReference>
<evidence type="ECO:0000259" key="4">
    <source>
        <dbReference type="SMART" id="SM00993"/>
    </source>
</evidence>
<dbReference type="InterPro" id="IPR046757">
    <property type="entry name" value="YL1_N"/>
</dbReference>
<dbReference type="Pfam" id="PF05764">
    <property type="entry name" value="YL1"/>
    <property type="match status" value="2"/>
</dbReference>
<evidence type="ECO:0000256" key="1">
    <source>
        <dbReference type="ARBA" id="ARBA00006832"/>
    </source>
</evidence>
<feature type="region of interest" description="Disordered" evidence="3">
    <location>
        <begin position="313"/>
        <end position="334"/>
    </location>
</feature>
<dbReference type="PANTHER" id="PTHR13275">
    <property type="entry name" value="YL-1 PROTEIN TRANSCRIPTION FACTOR-LIKE 1"/>
    <property type="match status" value="1"/>
</dbReference>
<name>A0AAF3FDS5_9BILA</name>
<feature type="compositionally biased region" description="Acidic residues" evidence="3">
    <location>
        <begin position="316"/>
        <end position="328"/>
    </location>
</feature>
<dbReference type="WBParaSite" id="MBELARI_LOCUS5148">
    <property type="protein sequence ID" value="MBELARI_LOCUS5148"/>
    <property type="gene ID" value="MBELARI_LOCUS5148"/>
</dbReference>
<feature type="region of interest" description="Disordered" evidence="3">
    <location>
        <begin position="92"/>
        <end position="158"/>
    </location>
</feature>
<evidence type="ECO:0000256" key="2">
    <source>
        <dbReference type="ARBA" id="ARBA00020000"/>
    </source>
</evidence>
<feature type="region of interest" description="Disordered" evidence="3">
    <location>
        <begin position="1"/>
        <end position="71"/>
    </location>
</feature>
<feature type="compositionally biased region" description="Acidic residues" evidence="3">
    <location>
        <begin position="12"/>
        <end position="56"/>
    </location>
</feature>
<feature type="domain" description="Vps72/YL1 C-terminal" evidence="4">
    <location>
        <begin position="260"/>
        <end position="289"/>
    </location>
</feature>
<keyword evidence="5" id="KW-1185">Reference proteome</keyword>